<feature type="domain" description="ABM" evidence="1">
    <location>
        <begin position="22"/>
        <end position="111"/>
    </location>
</feature>
<reference evidence="3" key="1">
    <citation type="journal article" date="2019" name="Int. J. Syst. Evol. Microbiol.">
        <title>The Global Catalogue of Microorganisms (GCM) 10K type strain sequencing project: providing services to taxonomists for standard genome sequencing and annotation.</title>
        <authorList>
            <consortium name="The Broad Institute Genomics Platform"/>
            <consortium name="The Broad Institute Genome Sequencing Center for Infectious Disease"/>
            <person name="Wu L."/>
            <person name="Ma J."/>
        </authorList>
    </citation>
    <scope>NUCLEOTIDE SEQUENCE [LARGE SCALE GENOMIC DNA]</scope>
    <source>
        <strain evidence="3">NBRC 103166</strain>
    </source>
</reference>
<accession>A0ABQ6DZ66</accession>
<dbReference type="SUPFAM" id="SSF54909">
    <property type="entry name" value="Dimeric alpha+beta barrel"/>
    <property type="match status" value="1"/>
</dbReference>
<dbReference type="EMBL" id="BSPQ01000002">
    <property type="protein sequence ID" value="GLS90347.1"/>
    <property type="molecule type" value="Genomic_DNA"/>
</dbReference>
<dbReference type="RefSeq" id="WP_284203463.1">
    <property type="nucleotide sequence ID" value="NZ_BSPQ01000002.1"/>
</dbReference>
<dbReference type="Proteomes" id="UP001157353">
    <property type="component" value="Unassembled WGS sequence"/>
</dbReference>
<proteinExistence type="predicted"/>
<dbReference type="PROSITE" id="PS51725">
    <property type="entry name" value="ABM"/>
    <property type="match status" value="1"/>
</dbReference>
<evidence type="ECO:0000259" key="1">
    <source>
        <dbReference type="PROSITE" id="PS51725"/>
    </source>
</evidence>
<protein>
    <recommendedName>
        <fullName evidence="1">ABM domain-containing protein</fullName>
    </recommendedName>
</protein>
<evidence type="ECO:0000313" key="3">
    <source>
        <dbReference type="Proteomes" id="UP001157353"/>
    </source>
</evidence>
<sequence>MSKITFEETIEWFQTTDYKGAIGLTVKFPVPQENVEKFVDFLNDYMPYVKKENGCIQFTWHRDWKNPNEFWLTEHWESSSILLEHLGPDSRSGTKYAGDAPLVIMAGLGVNPEPAAIYKLGL</sequence>
<comment type="caution">
    <text evidence="2">The sequence shown here is derived from an EMBL/GenBank/DDBJ whole genome shotgun (WGS) entry which is preliminary data.</text>
</comment>
<organism evidence="2 3">
    <name type="scientific">Psychromonas marina</name>
    <dbReference type="NCBI Taxonomy" id="88364"/>
    <lineage>
        <taxon>Bacteria</taxon>
        <taxon>Pseudomonadati</taxon>
        <taxon>Pseudomonadota</taxon>
        <taxon>Gammaproteobacteria</taxon>
        <taxon>Alteromonadales</taxon>
        <taxon>Psychromonadaceae</taxon>
        <taxon>Psychromonas</taxon>
    </lineage>
</organism>
<dbReference type="InterPro" id="IPR007138">
    <property type="entry name" value="ABM_dom"/>
</dbReference>
<evidence type="ECO:0000313" key="2">
    <source>
        <dbReference type="EMBL" id="GLS90347.1"/>
    </source>
</evidence>
<name>A0ABQ6DZ66_9GAMM</name>
<dbReference type="Gene3D" id="3.30.70.100">
    <property type="match status" value="1"/>
</dbReference>
<dbReference type="Pfam" id="PF03992">
    <property type="entry name" value="ABM"/>
    <property type="match status" value="1"/>
</dbReference>
<gene>
    <name evidence="2" type="ORF">GCM10007916_14140</name>
</gene>
<keyword evidence="3" id="KW-1185">Reference proteome</keyword>
<dbReference type="InterPro" id="IPR011008">
    <property type="entry name" value="Dimeric_a/b-barrel"/>
</dbReference>